<proteinExistence type="predicted"/>
<gene>
    <name evidence="2" type="ORF">DCAF_LOCUS23792</name>
</gene>
<protein>
    <submittedName>
        <fullName evidence="2">Uncharacterized protein</fullName>
    </submittedName>
</protein>
<comment type="caution">
    <text evidence="2">The sequence shown here is derived from an EMBL/GenBank/DDBJ whole genome shotgun (WGS) entry which is preliminary data.</text>
</comment>
<feature type="region of interest" description="Disordered" evidence="1">
    <location>
        <begin position="41"/>
        <end position="61"/>
    </location>
</feature>
<evidence type="ECO:0000256" key="1">
    <source>
        <dbReference type="SAM" id="MobiDB-lite"/>
    </source>
</evidence>
<sequence length="74" mass="8103">MGNIDHSPRKMLAAWLQSPASAFDHSISSNILGFSLERTGQTGQDKELANPACNDLNSDNMPQRAQGRIIVLHE</sequence>
<accession>A0AAV1SK60</accession>
<dbReference type="EMBL" id="CAWUPB010001184">
    <property type="protein sequence ID" value="CAK7351315.1"/>
    <property type="molecule type" value="Genomic_DNA"/>
</dbReference>
<keyword evidence="3" id="KW-1185">Reference proteome</keyword>
<dbReference type="AlphaFoldDB" id="A0AAV1SK60"/>
<name>A0AAV1SK60_9ROSI</name>
<evidence type="ECO:0000313" key="3">
    <source>
        <dbReference type="Proteomes" id="UP001314170"/>
    </source>
</evidence>
<dbReference type="Proteomes" id="UP001314170">
    <property type="component" value="Unassembled WGS sequence"/>
</dbReference>
<reference evidence="2 3" key="1">
    <citation type="submission" date="2024-01" db="EMBL/GenBank/DDBJ databases">
        <authorList>
            <person name="Waweru B."/>
        </authorList>
    </citation>
    <scope>NUCLEOTIDE SEQUENCE [LARGE SCALE GENOMIC DNA]</scope>
</reference>
<organism evidence="2 3">
    <name type="scientific">Dovyalis caffra</name>
    <dbReference type="NCBI Taxonomy" id="77055"/>
    <lineage>
        <taxon>Eukaryota</taxon>
        <taxon>Viridiplantae</taxon>
        <taxon>Streptophyta</taxon>
        <taxon>Embryophyta</taxon>
        <taxon>Tracheophyta</taxon>
        <taxon>Spermatophyta</taxon>
        <taxon>Magnoliopsida</taxon>
        <taxon>eudicotyledons</taxon>
        <taxon>Gunneridae</taxon>
        <taxon>Pentapetalae</taxon>
        <taxon>rosids</taxon>
        <taxon>fabids</taxon>
        <taxon>Malpighiales</taxon>
        <taxon>Salicaceae</taxon>
        <taxon>Flacourtieae</taxon>
        <taxon>Dovyalis</taxon>
    </lineage>
</organism>
<evidence type="ECO:0000313" key="2">
    <source>
        <dbReference type="EMBL" id="CAK7351315.1"/>
    </source>
</evidence>